<proteinExistence type="predicted"/>
<keyword evidence="3 6" id="KW-0812">Transmembrane</keyword>
<feature type="transmembrane region" description="Helical" evidence="6">
    <location>
        <begin position="435"/>
        <end position="457"/>
    </location>
</feature>
<dbReference type="Proteomes" id="UP000295254">
    <property type="component" value="Unassembled WGS sequence"/>
</dbReference>
<feature type="transmembrane region" description="Helical" evidence="6">
    <location>
        <begin position="402"/>
        <end position="423"/>
    </location>
</feature>
<dbReference type="PANTHER" id="PTHR30250:SF26">
    <property type="entry name" value="PSMA PROTEIN"/>
    <property type="match status" value="1"/>
</dbReference>
<dbReference type="EMBL" id="RRZK01000028">
    <property type="protein sequence ID" value="TDB59248.1"/>
    <property type="molecule type" value="Genomic_DNA"/>
</dbReference>
<feature type="transmembrane region" description="Helical" evidence="6">
    <location>
        <begin position="43"/>
        <end position="63"/>
    </location>
</feature>
<gene>
    <name evidence="7" type="ORF">EIY72_19585</name>
</gene>
<comment type="caution">
    <text evidence="7">The sequence shown here is derived from an EMBL/GenBank/DDBJ whole genome shotgun (WGS) entry which is preliminary data.</text>
</comment>
<evidence type="ECO:0000256" key="5">
    <source>
        <dbReference type="ARBA" id="ARBA00023136"/>
    </source>
</evidence>
<evidence type="ECO:0000256" key="2">
    <source>
        <dbReference type="ARBA" id="ARBA00022475"/>
    </source>
</evidence>
<feature type="transmembrane region" description="Helical" evidence="6">
    <location>
        <begin position="133"/>
        <end position="153"/>
    </location>
</feature>
<dbReference type="AlphaFoldDB" id="A0A1H2MQB4"/>
<dbReference type="RefSeq" id="WP_093217680.1">
    <property type="nucleotide sequence ID" value="NZ_LT629803.1"/>
</dbReference>
<feature type="transmembrane region" description="Helical" evidence="6">
    <location>
        <begin position="12"/>
        <end position="31"/>
    </location>
</feature>
<evidence type="ECO:0000256" key="3">
    <source>
        <dbReference type="ARBA" id="ARBA00022692"/>
    </source>
</evidence>
<feature type="transmembrane region" description="Helical" evidence="6">
    <location>
        <begin position="160"/>
        <end position="181"/>
    </location>
</feature>
<keyword evidence="4 6" id="KW-1133">Transmembrane helix</keyword>
<dbReference type="GO" id="GO:0005886">
    <property type="term" value="C:plasma membrane"/>
    <property type="evidence" value="ECO:0007669"/>
    <property type="project" value="UniProtKB-SubCell"/>
</dbReference>
<sequence>MQANNYKRILKNAVFLYFRMLLTMAVTLYTSRVVLNTLGVEDFGIYHLVGGFVTMLGFLHGAMSSATQRFLSFEVGKPGALDTSKVFSMSMNIHLLIAATIFIAGETIGLWFVSTQLTISAERMDAAQWVYQLSLLAFLVTVISVPYNAIIIAHERMSAFAWVSIVDALLKLLIALTLAWFGSDYLITYAAMTLLVVSLTTTAYKLYCTKAFPDSRFQLYWNPSLFKTMLSYSGWNMWGNAAAVLGNQGVNVILNIFFGPAVNAARAITFQISNAMNSLVQNLQIAANPQIIKSYAVGDFDYMHKLIYYGSKYNFFLLLFFALPVIIEIDLFLNTWLTSVPEHTGIFVQLALTAIMIDSISAPLITAAQATGKIKLYQTVVGGILLLNLPASYILLDAGSSPRVVFFVSIALSIASLIARLIILKSLINLSTERFISFVLVRTASVGLSASTIAFLIKYTLQESTNNFCIISLSIISTTLCIYFVGLAKEERHQLFKLARRLNTLRVQIKNP</sequence>
<accession>A0A1H2MQB4</accession>
<feature type="transmembrane region" description="Helical" evidence="6">
    <location>
        <begin position="313"/>
        <end position="333"/>
    </location>
</feature>
<protein>
    <submittedName>
        <fullName evidence="7">Lipopolysaccharide biosynthesis protein</fullName>
    </submittedName>
</protein>
<keyword evidence="8" id="KW-1185">Reference proteome</keyword>
<keyword evidence="2" id="KW-1003">Cell membrane</keyword>
<name>A0A1H2MQB4_PSEVA</name>
<feature type="transmembrane region" description="Helical" evidence="6">
    <location>
        <begin position="187"/>
        <end position="207"/>
    </location>
</feature>
<feature type="transmembrane region" description="Helical" evidence="6">
    <location>
        <begin position="93"/>
        <end position="113"/>
    </location>
</feature>
<keyword evidence="5 6" id="KW-0472">Membrane</keyword>
<evidence type="ECO:0000256" key="6">
    <source>
        <dbReference type="SAM" id="Phobius"/>
    </source>
</evidence>
<feature type="transmembrane region" description="Helical" evidence="6">
    <location>
        <begin position="376"/>
        <end position="396"/>
    </location>
</feature>
<dbReference type="OrthoDB" id="5365632at2"/>
<feature type="transmembrane region" description="Helical" evidence="6">
    <location>
        <begin position="345"/>
        <end position="364"/>
    </location>
</feature>
<evidence type="ECO:0000256" key="1">
    <source>
        <dbReference type="ARBA" id="ARBA00004651"/>
    </source>
</evidence>
<organism evidence="7 8">
    <name type="scientific">Pseudomonas vancouverensis</name>
    <dbReference type="NCBI Taxonomy" id="95300"/>
    <lineage>
        <taxon>Bacteria</taxon>
        <taxon>Pseudomonadati</taxon>
        <taxon>Pseudomonadota</taxon>
        <taxon>Gammaproteobacteria</taxon>
        <taxon>Pseudomonadales</taxon>
        <taxon>Pseudomonadaceae</taxon>
        <taxon>Pseudomonas</taxon>
    </lineage>
</organism>
<evidence type="ECO:0000256" key="4">
    <source>
        <dbReference type="ARBA" id="ARBA00022989"/>
    </source>
</evidence>
<evidence type="ECO:0000313" key="7">
    <source>
        <dbReference type="EMBL" id="TDB59248.1"/>
    </source>
</evidence>
<feature type="transmembrane region" description="Helical" evidence="6">
    <location>
        <begin position="469"/>
        <end position="488"/>
    </location>
</feature>
<comment type="subcellular location">
    <subcellularLocation>
        <location evidence="1">Cell membrane</location>
        <topology evidence="1">Multi-pass membrane protein</topology>
    </subcellularLocation>
</comment>
<evidence type="ECO:0000313" key="8">
    <source>
        <dbReference type="Proteomes" id="UP000295254"/>
    </source>
</evidence>
<dbReference type="InterPro" id="IPR050833">
    <property type="entry name" value="Poly_Biosynth_Transport"/>
</dbReference>
<dbReference type="PANTHER" id="PTHR30250">
    <property type="entry name" value="PST FAMILY PREDICTED COLANIC ACID TRANSPORTER"/>
    <property type="match status" value="1"/>
</dbReference>
<reference evidence="8" key="1">
    <citation type="journal article" date="2019" name="bioRxiv">
        <title>Bacterially produced spermidine induces plant systemic susceptibility to pathogens.</title>
        <authorList>
            <person name="Melnyk R.A."/>
            <person name="Beskrovnaya P.A."/>
            <person name="Liu Z."/>
            <person name="Song Y."/>
            <person name="Haney C.H."/>
        </authorList>
    </citation>
    <scope>NUCLEOTIDE SEQUENCE [LARGE SCALE GENOMIC DNA]</scope>
    <source>
        <strain evidence="8">Dha-51</strain>
    </source>
</reference>
<dbReference type="STRING" id="95300.SAMN05216558_1083"/>